<dbReference type="SUPFAM" id="SSF57362">
    <property type="entry name" value="BPTI-like"/>
    <property type="match status" value="3"/>
</dbReference>
<evidence type="ECO:0000256" key="6">
    <source>
        <dbReference type="ARBA" id="ARBA00023319"/>
    </source>
</evidence>
<evidence type="ECO:0000256" key="1">
    <source>
        <dbReference type="ARBA" id="ARBA00002878"/>
    </source>
</evidence>
<dbReference type="InterPro" id="IPR002223">
    <property type="entry name" value="Kunitz_BPTI"/>
</dbReference>
<keyword evidence="3" id="KW-0964">Secreted</keyword>
<dbReference type="SUPFAM" id="SSF57610">
    <property type="entry name" value="Thyroglobulin type-1 domain"/>
    <property type="match status" value="4"/>
</dbReference>
<dbReference type="CDD" id="cd00109">
    <property type="entry name" value="Kunitz-type"/>
    <property type="match status" value="2"/>
</dbReference>
<gene>
    <name evidence="12" type="ORF">LAZ67_16001118</name>
</gene>
<reference evidence="12 13" key="1">
    <citation type="submission" date="2022-01" db="EMBL/GenBank/DDBJ databases">
        <title>A chromosomal length assembly of Cordylochernes scorpioides.</title>
        <authorList>
            <person name="Zeh D."/>
            <person name="Zeh J."/>
        </authorList>
    </citation>
    <scope>NUCLEOTIDE SEQUENCE [LARGE SCALE GENOMIC DNA]</scope>
    <source>
        <strain evidence="12">IN4F17</strain>
        <tissue evidence="12">Whole Body</tissue>
    </source>
</reference>
<feature type="domain" description="WAP" evidence="11">
    <location>
        <begin position="1174"/>
        <end position="1222"/>
    </location>
</feature>
<sequence>MCTVTVCLQQKAVVELLRGPQADDKQGYIPQCDPSTGKFQPRQCSLNGLLCWCVDSETGSQIHGSMAPASSVDCTAARTKEDTEAVICKESCDIPCKSGYKRDAQGCALCECIDPCESIQCPEDSECMLIKMEPCLSDTCLPIPTCHRKASKACSFGSPLVSNSTGMTIICQGDCPVSYSCEIASGETTGVCCPGSDTTTTTTTTVVPPIPGEPISCPEYIPDTIPCDNSTSCVNDGDCSSGKLCCISQTCGPMCVAHRLPTMCEYLREMSYQLARQEIPQRLALPVPHCAADGSYLPRQCDQEHCWCVDDFGTEMRGSRVPAYQPLDCSLDTLKIQSHTHINLHTCVCLQRGRDSTAKVWCVDWDVTTALRSTTLPAVPCVTVATPARGGGSLEESGKQRFDAVRSRDGDQFKKDKLQDDTAIYLRQEQIMNDKEKIRNEREVHKSSQCPSGEECRVVEAHCQAEWCPPVPLCMTAERAAPTPAPTTPSCPVGSPMMFRDGNLPVTCDPYSKYQQCPDTHTCVLVSSAPRPEGVCCPHYEDTWSSEEDEDHHERNIVVLEKNGTCPPVMEASSCEGSCDSDEDCVGVQKCCLNSCGTRSCLNPQGKYSGAVFFQCTSVEYLILLIYIFKPRVWKERDGQCPYLLPHHVDQHCSVRCSHDEDCGDPGHKCCSTGCGTACTAPLNLTHCQHSRMVALHSARELGLSTSRTFHPACDPPFRRIPTSSMRPSHPCLLGVTCSNPVEECHMVQVRCSSEPCLPLPLCKHSWHVVGVPRADNPCLNGEPLPDPGSGAPLKCGPTGSQCPASHQCQLSPLGEFAVCCPKPREYPKRTPKVVIIFIFRCGSPWFQPGRDVCYEPMSAGPCDHFSTRWHYNRHSNQCERFTYGGCGGTPNNFETREQCMATCAGSNVTSTLSVVQDWLYSPREPDGDGLCDRCNKKTHEWEPVQCLESVGLCWCVTPQGDQIPGTVVRGVPHCNAREYHSVHCLFTADLPSVAGSGRTYTGDDPLCEDGRPAHVCPPDLCEGKVCLAYRNATCRVNPCGGCHANFYNEFNRQVDCDEGLSACHTELQAVVNSPALSAHRLPSEDVERVLPPRTTDSPPILPPPPPYPHGHDEQPMVAVQDDDLQAEPSHISVLVIAAPVSRHQPAEAEVTLQLPSLLQRFLALAAASTSAPAVSKPGSCPPQGLLWCASGSQPCHRDDHCPGENKCCPARCGHSICSAISHPSQETSKPLRPPYMVVPLPTCSPEGGYAVTQRQEDLSWCVDELGNPLHHTLTRGDVICDHNGTVLHRDPIGPVCLDGGQPRVCKSECLSATCHLHPDAICVADPCRGCQVTFVNLQGEKLDCQGPCQEPARVRPCPDLQTNFYFNQSSQRCESLRGGRGLCLAGPNQFTSRDDCQASCVTPVAVCEQPREVGMCRAQIPRWFYNSQRHQCEPFYFGGCGGNDNNFESKAACEARCPDLVMCPWATVTGRYDVEPCSRTLACAGATCPGHPDALCTADPCTCAASFVDSNGEPLDCDTPATETDKDERGRSLEQMLPRWERSDN</sequence>
<evidence type="ECO:0000259" key="11">
    <source>
        <dbReference type="PROSITE" id="PS51390"/>
    </source>
</evidence>
<feature type="domain" description="WAP" evidence="11">
    <location>
        <begin position="559"/>
        <end position="605"/>
    </location>
</feature>
<feature type="domain" description="BPTI/Kunitz inhibitor" evidence="9">
    <location>
        <begin position="1408"/>
        <end position="1458"/>
    </location>
</feature>
<proteinExistence type="predicted"/>
<dbReference type="PROSITE" id="PS51390">
    <property type="entry name" value="WAP"/>
    <property type="match status" value="3"/>
</dbReference>
<evidence type="ECO:0000256" key="2">
    <source>
        <dbReference type="ARBA" id="ARBA00004613"/>
    </source>
</evidence>
<dbReference type="InterPro" id="IPR000716">
    <property type="entry name" value="Thyroglobulin_1"/>
</dbReference>
<feature type="compositionally biased region" description="Basic and acidic residues" evidence="8">
    <location>
        <begin position="396"/>
        <end position="410"/>
    </location>
</feature>
<feature type="domain" description="Thyroglobulin type-1" evidence="10">
    <location>
        <begin position="261"/>
        <end position="329"/>
    </location>
</feature>
<dbReference type="InterPro" id="IPR006150">
    <property type="entry name" value="Cys_repeat_1"/>
</dbReference>
<evidence type="ECO:0000313" key="12">
    <source>
        <dbReference type="EMBL" id="UYV78374.1"/>
    </source>
</evidence>
<keyword evidence="13" id="KW-1185">Reference proteome</keyword>
<dbReference type="InterPro" id="IPR036645">
    <property type="entry name" value="Elafin-like_sf"/>
</dbReference>
<feature type="region of interest" description="Disordered" evidence="8">
    <location>
        <begin position="389"/>
        <end position="410"/>
    </location>
</feature>
<dbReference type="InterPro" id="IPR008197">
    <property type="entry name" value="WAP_dom"/>
</dbReference>
<feature type="domain" description="BPTI/Kunitz inhibitor" evidence="9">
    <location>
        <begin position="854"/>
        <end position="904"/>
    </location>
</feature>
<evidence type="ECO:0000313" key="13">
    <source>
        <dbReference type="Proteomes" id="UP001235939"/>
    </source>
</evidence>
<name>A0ABY6LB32_9ARAC</name>
<feature type="domain" description="WAP" evidence="11">
    <location>
        <begin position="634"/>
        <end position="683"/>
    </location>
</feature>
<accession>A0ABY6LB32</accession>
<evidence type="ECO:0000256" key="8">
    <source>
        <dbReference type="SAM" id="MobiDB-lite"/>
    </source>
</evidence>
<dbReference type="Proteomes" id="UP001235939">
    <property type="component" value="Chromosome 16"/>
</dbReference>
<dbReference type="Gene3D" id="4.10.75.10">
    <property type="entry name" value="Elafin-like"/>
    <property type="match status" value="3"/>
</dbReference>
<keyword evidence="5 7" id="KW-1015">Disulfide bond</keyword>
<dbReference type="PROSITE" id="PS00484">
    <property type="entry name" value="THYROGLOBULIN_1_1"/>
    <property type="match status" value="1"/>
</dbReference>
<evidence type="ECO:0000256" key="7">
    <source>
        <dbReference type="PROSITE-ProRule" id="PRU00500"/>
    </source>
</evidence>
<feature type="disulfide bond" evidence="7">
    <location>
        <begin position="947"/>
        <end position="954"/>
    </location>
</feature>
<dbReference type="InterPro" id="IPR036880">
    <property type="entry name" value="Kunitz_BPTI_sf"/>
</dbReference>
<dbReference type="InterPro" id="IPR020901">
    <property type="entry name" value="Prtase_inh_Kunz-CS"/>
</dbReference>
<dbReference type="Gene3D" id="4.10.800.10">
    <property type="entry name" value="Thyroglobulin type-1"/>
    <property type="match status" value="4"/>
</dbReference>
<dbReference type="InterPro" id="IPR028150">
    <property type="entry name" value="Lustrin_cystein"/>
</dbReference>
<comment type="function">
    <text evidence="1">Has antibacterial activity.</text>
</comment>
<dbReference type="SMART" id="SM00217">
    <property type="entry name" value="WAP"/>
    <property type="match status" value="3"/>
</dbReference>
<dbReference type="PANTHER" id="PTHR45938">
    <property type="entry name" value="ACP24A4-RELATED"/>
    <property type="match status" value="1"/>
</dbReference>
<dbReference type="Gene3D" id="4.10.410.10">
    <property type="entry name" value="Pancreatic trypsin inhibitor Kunitz domain"/>
    <property type="match status" value="3"/>
</dbReference>
<dbReference type="SMART" id="SM00131">
    <property type="entry name" value="KU"/>
    <property type="match status" value="3"/>
</dbReference>
<protein>
    <recommendedName>
        <fullName evidence="14">BPTI/Kunitz inhibitor domain-containing protein</fullName>
    </recommendedName>
</protein>
<feature type="domain" description="Thyroglobulin type-1" evidence="10">
    <location>
        <begin position="1210"/>
        <end position="1297"/>
    </location>
</feature>
<evidence type="ECO:0000256" key="3">
    <source>
        <dbReference type="ARBA" id="ARBA00022525"/>
    </source>
</evidence>
<dbReference type="Pfam" id="PF00014">
    <property type="entry name" value="Kunitz_BPTI"/>
    <property type="match status" value="3"/>
</dbReference>
<dbReference type="SUPFAM" id="SSF57256">
    <property type="entry name" value="Elafin-like"/>
    <property type="match status" value="3"/>
</dbReference>
<feature type="domain" description="Thyroglobulin type-1" evidence="10">
    <location>
        <begin position="4"/>
        <end position="74"/>
    </location>
</feature>
<dbReference type="InterPro" id="IPR004094">
    <property type="entry name" value="Antistasin-like"/>
</dbReference>
<comment type="caution">
    <text evidence="7">Lacks conserved residue(s) required for the propagation of feature annotation.</text>
</comment>
<dbReference type="CDD" id="cd00191">
    <property type="entry name" value="TY"/>
    <property type="match status" value="3"/>
</dbReference>
<dbReference type="SMART" id="SM00289">
    <property type="entry name" value="WR1"/>
    <property type="match status" value="4"/>
</dbReference>
<dbReference type="Pfam" id="PF00086">
    <property type="entry name" value="Thyroglobulin_1"/>
    <property type="match status" value="4"/>
</dbReference>
<feature type="compositionally biased region" description="Basic and acidic residues" evidence="8">
    <location>
        <begin position="1524"/>
        <end position="1533"/>
    </location>
</feature>
<evidence type="ECO:0000259" key="10">
    <source>
        <dbReference type="PROSITE" id="PS51162"/>
    </source>
</evidence>
<feature type="domain" description="BPTI/Kunitz inhibitor" evidence="9">
    <location>
        <begin position="1349"/>
        <end position="1401"/>
    </location>
</feature>
<dbReference type="PROSITE" id="PS50279">
    <property type="entry name" value="BPTI_KUNITZ_2"/>
    <property type="match status" value="3"/>
</dbReference>
<evidence type="ECO:0008006" key="14">
    <source>
        <dbReference type="Google" id="ProtNLM"/>
    </source>
</evidence>
<dbReference type="PROSITE" id="PS00280">
    <property type="entry name" value="BPTI_KUNITZ_1"/>
    <property type="match status" value="2"/>
</dbReference>
<dbReference type="PRINTS" id="PR00759">
    <property type="entry name" value="BASICPTASE"/>
</dbReference>
<keyword evidence="6" id="KW-0393">Immunoglobulin domain</keyword>
<feature type="domain" description="Thyroglobulin type-1" evidence="10">
    <location>
        <begin position="901"/>
        <end position="975"/>
    </location>
</feature>
<keyword evidence="4" id="KW-0732">Signal</keyword>
<dbReference type="PROSITE" id="PS51162">
    <property type="entry name" value="THYROGLOBULIN_1_2"/>
    <property type="match status" value="4"/>
</dbReference>
<dbReference type="InterPro" id="IPR036857">
    <property type="entry name" value="Thyroglobulin_1_sf"/>
</dbReference>
<organism evidence="12 13">
    <name type="scientific">Cordylochernes scorpioides</name>
    <dbReference type="NCBI Taxonomy" id="51811"/>
    <lineage>
        <taxon>Eukaryota</taxon>
        <taxon>Metazoa</taxon>
        <taxon>Ecdysozoa</taxon>
        <taxon>Arthropoda</taxon>
        <taxon>Chelicerata</taxon>
        <taxon>Arachnida</taxon>
        <taxon>Pseudoscorpiones</taxon>
        <taxon>Cheliferoidea</taxon>
        <taxon>Chernetidae</taxon>
        <taxon>Cordylochernes</taxon>
    </lineage>
</organism>
<dbReference type="SMART" id="SM00211">
    <property type="entry name" value="TY"/>
    <property type="match status" value="4"/>
</dbReference>
<feature type="compositionally biased region" description="Pro residues" evidence="8">
    <location>
        <begin position="1100"/>
        <end position="1109"/>
    </location>
</feature>
<evidence type="ECO:0000259" key="9">
    <source>
        <dbReference type="PROSITE" id="PS50279"/>
    </source>
</evidence>
<dbReference type="PANTHER" id="PTHR45938:SF11">
    <property type="entry name" value="WAP, KAZAL, IMMUNOGLOBULIN, KUNITZ AND NTR DOMAIN-CONTAINING PROTEIN 2-LIKE"/>
    <property type="match status" value="1"/>
</dbReference>
<dbReference type="EMBL" id="CP092878">
    <property type="protein sequence ID" value="UYV78374.1"/>
    <property type="molecule type" value="Genomic_DNA"/>
</dbReference>
<dbReference type="Pfam" id="PF14625">
    <property type="entry name" value="Lustrin_cystein"/>
    <property type="match status" value="3"/>
</dbReference>
<evidence type="ECO:0000256" key="5">
    <source>
        <dbReference type="ARBA" id="ARBA00023157"/>
    </source>
</evidence>
<dbReference type="Pfam" id="PF00095">
    <property type="entry name" value="WAP"/>
    <property type="match status" value="4"/>
</dbReference>
<comment type="subcellular location">
    <subcellularLocation>
        <location evidence="2">Secreted</location>
    </subcellularLocation>
</comment>
<dbReference type="Pfam" id="PF02822">
    <property type="entry name" value="Antistasin"/>
    <property type="match status" value="1"/>
</dbReference>
<feature type="region of interest" description="Disordered" evidence="8">
    <location>
        <begin position="1515"/>
        <end position="1546"/>
    </location>
</feature>
<feature type="disulfide bond" evidence="7">
    <location>
        <begin position="44"/>
        <end position="51"/>
    </location>
</feature>
<feature type="region of interest" description="Disordered" evidence="8">
    <location>
        <begin position="1090"/>
        <end position="1110"/>
    </location>
</feature>
<evidence type="ECO:0000256" key="4">
    <source>
        <dbReference type="ARBA" id="ARBA00022729"/>
    </source>
</evidence>